<evidence type="ECO:0000313" key="3">
    <source>
        <dbReference type="Proteomes" id="UP000590811"/>
    </source>
</evidence>
<organism evidence="2 3">
    <name type="scientific">Terracoccus luteus</name>
    <dbReference type="NCBI Taxonomy" id="53356"/>
    <lineage>
        <taxon>Bacteria</taxon>
        <taxon>Bacillati</taxon>
        <taxon>Actinomycetota</taxon>
        <taxon>Actinomycetes</taxon>
        <taxon>Micrococcales</taxon>
        <taxon>Intrasporangiaceae</taxon>
        <taxon>Terracoccus</taxon>
    </lineage>
</organism>
<dbReference type="EMBL" id="JACHVT010000002">
    <property type="protein sequence ID" value="MBB2985912.1"/>
    <property type="molecule type" value="Genomic_DNA"/>
</dbReference>
<comment type="caution">
    <text evidence="2">The sequence shown here is derived from an EMBL/GenBank/DDBJ whole genome shotgun (WGS) entry which is preliminary data.</text>
</comment>
<proteinExistence type="predicted"/>
<reference evidence="2 3" key="1">
    <citation type="submission" date="2020-08" db="EMBL/GenBank/DDBJ databases">
        <title>Genomic Encyclopedia of Type Strains, Phase IV (KMG-V): Genome sequencing to study the core and pangenomes of soil and plant-associated prokaryotes.</title>
        <authorList>
            <person name="Whitman W."/>
        </authorList>
    </citation>
    <scope>NUCLEOTIDE SEQUENCE [LARGE SCALE GENOMIC DNA]</scope>
    <source>
        <strain evidence="2 3">B3ACCR2</strain>
    </source>
</reference>
<evidence type="ECO:0000256" key="1">
    <source>
        <dbReference type="SAM" id="MobiDB-lite"/>
    </source>
</evidence>
<evidence type="ECO:0000313" key="2">
    <source>
        <dbReference type="EMBL" id="MBB2985912.1"/>
    </source>
</evidence>
<dbReference type="AlphaFoldDB" id="A0A839PYQ8"/>
<sequence length="46" mass="4904">MAKKTVVVTTAQRAAAKALVERDAARGRSTPDAIRRIAEAQPVRTA</sequence>
<accession>A0A839PYQ8</accession>
<feature type="region of interest" description="Disordered" evidence="1">
    <location>
        <begin position="22"/>
        <end position="46"/>
    </location>
</feature>
<protein>
    <submittedName>
        <fullName evidence="2">Uncharacterized protein</fullName>
    </submittedName>
</protein>
<dbReference type="Proteomes" id="UP000590811">
    <property type="component" value="Unassembled WGS sequence"/>
</dbReference>
<name>A0A839PYQ8_9MICO</name>
<gene>
    <name evidence="2" type="ORF">FHW14_001061</name>
</gene>